<dbReference type="AlphaFoldDB" id="A0A9X1L205"/>
<protein>
    <submittedName>
        <fullName evidence="3">Biopolymer transporter TolR</fullName>
    </submittedName>
</protein>
<evidence type="ECO:0000256" key="2">
    <source>
        <dbReference type="SAM" id="SignalP"/>
    </source>
</evidence>
<dbReference type="SUPFAM" id="SSF82171">
    <property type="entry name" value="DPP6 N-terminal domain-like"/>
    <property type="match status" value="1"/>
</dbReference>
<comment type="caution">
    <text evidence="3">The sequence shown here is derived from an EMBL/GenBank/DDBJ whole genome shotgun (WGS) entry which is preliminary data.</text>
</comment>
<proteinExistence type="inferred from homology"/>
<comment type="similarity">
    <text evidence="1">Belongs to the TolB family.</text>
</comment>
<gene>
    <name evidence="3" type="ORF">LDX50_28235</name>
</gene>
<evidence type="ECO:0000256" key="1">
    <source>
        <dbReference type="ARBA" id="ARBA00009820"/>
    </source>
</evidence>
<dbReference type="InterPro" id="IPR011042">
    <property type="entry name" value="6-blade_b-propeller_TolB-like"/>
</dbReference>
<feature type="chain" id="PRO_5040813782" evidence="2">
    <location>
        <begin position="25"/>
        <end position="508"/>
    </location>
</feature>
<dbReference type="Proteomes" id="UP001139409">
    <property type="component" value="Unassembled WGS sequence"/>
</dbReference>
<evidence type="ECO:0000313" key="4">
    <source>
        <dbReference type="Proteomes" id="UP001139409"/>
    </source>
</evidence>
<accession>A0A9X1L205</accession>
<dbReference type="InterPro" id="IPR011659">
    <property type="entry name" value="WD40"/>
</dbReference>
<feature type="signal peptide" evidence="2">
    <location>
        <begin position="1"/>
        <end position="24"/>
    </location>
</feature>
<dbReference type="Gene3D" id="2.60.120.200">
    <property type="match status" value="1"/>
</dbReference>
<keyword evidence="4" id="KW-1185">Reference proteome</keyword>
<dbReference type="EMBL" id="JAIXNE010000007">
    <property type="protein sequence ID" value="MCA6078797.1"/>
    <property type="molecule type" value="Genomic_DNA"/>
</dbReference>
<dbReference type="PANTHER" id="PTHR36842">
    <property type="entry name" value="PROTEIN TOLB HOMOLOG"/>
    <property type="match status" value="1"/>
</dbReference>
<sequence length="508" mass="56902">MNFNKLHFTKLFIFLMFVSIHSYAQDKDYGIFESSTDVGAVKNAGSVVYDSENQSYTISGSGTNMWGEKDEFRYLWTTLQGDFILRAEMHFIGEGVDPHRKIGWTVRNTLSSGSAMVNAAVHGDGLTSLQYRKTADAETLEVKSTDTAPDIIQLSRIGGTYYMSTARKGESFTTVELTDISLRNEVFAGIYVCSHNPDVTEHAVFKNVRIIKPAPADLVPYRNYLGSRMEVLDIESGTRKVLFESEHSLQAPNWTPDGKNLIYNSNGYLYRYYFENGEVEYLNTGFATSNNNDHVLSFDGEMLGISHHNAADDNASTIYLMPSTGSDNPRQVSMSGQGASYLHGISPDKKTVIFTGNRKGKYDIYAADTETMEETQLTDTPGLDDGSEFSGDGRYIYFNSDRTGTMQLWRMNADGSEPTQLTFDENFNDWFPHVSPDGKWIVFLSFGTDVRSDDHPFYKHVTLRLMPVEGGTPRIIAYVYGGQGTINVPSWSPDSRKIAFVSNSGRFY</sequence>
<organism evidence="3 4">
    <name type="scientific">Fulvivirga sedimenti</name>
    <dbReference type="NCBI Taxonomy" id="2879465"/>
    <lineage>
        <taxon>Bacteria</taxon>
        <taxon>Pseudomonadati</taxon>
        <taxon>Bacteroidota</taxon>
        <taxon>Cytophagia</taxon>
        <taxon>Cytophagales</taxon>
        <taxon>Fulvivirgaceae</taxon>
        <taxon>Fulvivirga</taxon>
    </lineage>
</organism>
<keyword evidence="2" id="KW-0732">Signal</keyword>
<reference evidence="3" key="1">
    <citation type="submission" date="2021-09" db="EMBL/GenBank/DDBJ databases">
        <title>Fulvivirga sp. isolated from coastal sediment.</title>
        <authorList>
            <person name="Yu H."/>
        </authorList>
    </citation>
    <scope>NUCLEOTIDE SEQUENCE</scope>
    <source>
        <strain evidence="3">1062</strain>
    </source>
</reference>
<dbReference type="Gene3D" id="2.120.10.30">
    <property type="entry name" value="TolB, C-terminal domain"/>
    <property type="match status" value="1"/>
</dbReference>
<evidence type="ECO:0000313" key="3">
    <source>
        <dbReference type="EMBL" id="MCA6078797.1"/>
    </source>
</evidence>
<dbReference type="PANTHER" id="PTHR36842:SF1">
    <property type="entry name" value="PROTEIN TOLB"/>
    <property type="match status" value="1"/>
</dbReference>
<name>A0A9X1L205_9BACT</name>
<dbReference type="RefSeq" id="WP_225699658.1">
    <property type="nucleotide sequence ID" value="NZ_JAIXNE010000007.1"/>
</dbReference>
<dbReference type="Pfam" id="PF07676">
    <property type="entry name" value="PD40"/>
    <property type="match status" value="5"/>
</dbReference>